<dbReference type="Proteomes" id="UP001057877">
    <property type="component" value="Chromosome"/>
</dbReference>
<sequence>MRFIMKFAKSVMENEEGMNHLWIQLPAVLPSRTAKAAIRVELPDGLYRSPNLNGYAEDESGNIVLDLSKVNDLLIEICTQEAVPCGEWAIRVSLIFGEKGQTFVQELPLLIAPEDEIDALVIDEQVVARLKEMGLSREHGSSTGIEQEFVVYPPTIVEARENEFAFLARKYRVDYGHKYTMR</sequence>
<dbReference type="RefSeq" id="WP_258385563.1">
    <property type="nucleotide sequence ID" value="NZ_CP091430.1"/>
</dbReference>
<dbReference type="EMBL" id="CP091430">
    <property type="protein sequence ID" value="UVI29474.1"/>
    <property type="molecule type" value="Genomic_DNA"/>
</dbReference>
<name>A0ABY5S728_9BACL</name>
<accession>A0ABY5S728</accession>
<keyword evidence="2" id="KW-1185">Reference proteome</keyword>
<reference evidence="1" key="1">
    <citation type="submission" date="2022-01" db="EMBL/GenBank/DDBJ databases">
        <title>Paenibacillus spongiae sp. nov., isolated from marine sponge.</title>
        <authorList>
            <person name="Li Z."/>
            <person name="Zhang M."/>
        </authorList>
    </citation>
    <scope>NUCLEOTIDE SEQUENCE</scope>
    <source>
        <strain evidence="1">PHS-Z3</strain>
    </source>
</reference>
<evidence type="ECO:0000313" key="2">
    <source>
        <dbReference type="Proteomes" id="UP001057877"/>
    </source>
</evidence>
<proteinExistence type="predicted"/>
<protein>
    <submittedName>
        <fullName evidence="1">Uncharacterized protein</fullName>
    </submittedName>
</protein>
<gene>
    <name evidence="1" type="ORF">L1F29_29325</name>
</gene>
<evidence type="ECO:0000313" key="1">
    <source>
        <dbReference type="EMBL" id="UVI29474.1"/>
    </source>
</evidence>
<organism evidence="1 2">
    <name type="scientific">Paenibacillus spongiae</name>
    <dbReference type="NCBI Taxonomy" id="2909671"/>
    <lineage>
        <taxon>Bacteria</taxon>
        <taxon>Bacillati</taxon>
        <taxon>Bacillota</taxon>
        <taxon>Bacilli</taxon>
        <taxon>Bacillales</taxon>
        <taxon>Paenibacillaceae</taxon>
        <taxon>Paenibacillus</taxon>
    </lineage>
</organism>